<keyword evidence="2" id="KW-0813">Transport</keyword>
<keyword evidence="4 6" id="KW-0067">ATP-binding</keyword>
<gene>
    <name evidence="6" type="ORF">DN745_15075</name>
</gene>
<feature type="domain" description="ABC transporter" evidence="5">
    <location>
        <begin position="3"/>
        <end position="237"/>
    </location>
</feature>
<dbReference type="InterPro" id="IPR003593">
    <property type="entry name" value="AAA+_ATPase"/>
</dbReference>
<dbReference type="AlphaFoldDB" id="A0A2Z4FR49"/>
<evidence type="ECO:0000256" key="3">
    <source>
        <dbReference type="ARBA" id="ARBA00022741"/>
    </source>
</evidence>
<keyword evidence="7" id="KW-1185">Reference proteome</keyword>
<proteinExistence type="inferred from homology"/>
<name>A0A2Z4FR49_9DELT</name>
<dbReference type="GO" id="GO:0005524">
    <property type="term" value="F:ATP binding"/>
    <property type="evidence" value="ECO:0007669"/>
    <property type="project" value="UniProtKB-KW"/>
</dbReference>
<dbReference type="PROSITE" id="PS50893">
    <property type="entry name" value="ABC_TRANSPORTER_2"/>
    <property type="match status" value="1"/>
</dbReference>
<dbReference type="KEGG" id="bsed:DN745_15075"/>
<dbReference type="PANTHER" id="PTHR43335:SF4">
    <property type="entry name" value="ABC TRANSPORTER, ATP-BINDING PROTEIN"/>
    <property type="match status" value="1"/>
</dbReference>
<dbReference type="Gene3D" id="3.40.50.300">
    <property type="entry name" value="P-loop containing nucleotide triphosphate hydrolases"/>
    <property type="match status" value="1"/>
</dbReference>
<dbReference type="Proteomes" id="UP000249799">
    <property type="component" value="Chromosome"/>
</dbReference>
<dbReference type="OrthoDB" id="9809450at2"/>
<dbReference type="EMBL" id="CP030032">
    <property type="protein sequence ID" value="AWV91457.1"/>
    <property type="molecule type" value="Genomic_DNA"/>
</dbReference>
<dbReference type="SUPFAM" id="SSF52540">
    <property type="entry name" value="P-loop containing nucleoside triphosphate hydrolases"/>
    <property type="match status" value="1"/>
</dbReference>
<evidence type="ECO:0000256" key="1">
    <source>
        <dbReference type="ARBA" id="ARBA00005417"/>
    </source>
</evidence>
<sequence length="308" mass="34194">MLLKAQNLQKTFRIGFWRKKVEAVRDVSFEVRRGEIFGLVGPNGAGKTTTMKMLTGLIRPDAGSMSLFGEPVDHVRTRAKLGYLPENPYFYDHLTARELITYYGSLHGLKRSVIHKRADELLEQVGLAHAQNRPLRKFSKGMRQRAGLAQALINDPELVILDEPQSGLDPMGRKDVRDLIFDLKRRGKTVFFSSHILPDVEAVCDRVALMHLGTVREVGTLQELTGGRAAAVEVLIRGLDLTKAKSLSDIDTVDARGDLIALELGDEAALQATIAEVYRLGGAVHSVTPQKEDLEDVFLRDTRAENIS</sequence>
<evidence type="ECO:0000313" key="6">
    <source>
        <dbReference type="EMBL" id="AWV91457.1"/>
    </source>
</evidence>
<dbReference type="Pfam" id="PF00005">
    <property type="entry name" value="ABC_tran"/>
    <property type="match status" value="1"/>
</dbReference>
<dbReference type="CDD" id="cd03230">
    <property type="entry name" value="ABC_DR_subfamily_A"/>
    <property type="match status" value="1"/>
</dbReference>
<comment type="similarity">
    <text evidence="1">Belongs to the ABC transporter superfamily.</text>
</comment>
<dbReference type="InterPro" id="IPR003439">
    <property type="entry name" value="ABC_transporter-like_ATP-bd"/>
</dbReference>
<accession>A0A2Z4FR49</accession>
<dbReference type="InterPro" id="IPR027417">
    <property type="entry name" value="P-loop_NTPase"/>
</dbReference>
<evidence type="ECO:0000313" key="7">
    <source>
        <dbReference type="Proteomes" id="UP000249799"/>
    </source>
</evidence>
<dbReference type="PANTHER" id="PTHR43335">
    <property type="entry name" value="ABC TRANSPORTER, ATP-BINDING PROTEIN"/>
    <property type="match status" value="1"/>
</dbReference>
<dbReference type="PROSITE" id="PS00211">
    <property type="entry name" value="ABC_TRANSPORTER_1"/>
    <property type="match status" value="1"/>
</dbReference>
<organism evidence="6 7">
    <name type="scientific">Bradymonas sediminis</name>
    <dbReference type="NCBI Taxonomy" id="1548548"/>
    <lineage>
        <taxon>Bacteria</taxon>
        <taxon>Deltaproteobacteria</taxon>
        <taxon>Bradymonadales</taxon>
        <taxon>Bradymonadaceae</taxon>
        <taxon>Bradymonas</taxon>
    </lineage>
</organism>
<keyword evidence="3" id="KW-0547">Nucleotide-binding</keyword>
<reference evidence="6 7" key="1">
    <citation type="submission" date="2018-06" db="EMBL/GenBank/DDBJ databases">
        <title>Lujinxingia sediminis gen. nov. sp. nov., a new facultative anaerobic member of the class Deltaproteobacteria, and proposal of Lujinxingaceae fam. nov.</title>
        <authorList>
            <person name="Guo L.-Y."/>
            <person name="Li C.-M."/>
            <person name="Wang S."/>
            <person name="Du Z.-J."/>
        </authorList>
    </citation>
    <scope>NUCLEOTIDE SEQUENCE [LARGE SCALE GENOMIC DNA]</scope>
    <source>
        <strain evidence="6 7">FA350</strain>
    </source>
</reference>
<dbReference type="SMART" id="SM00382">
    <property type="entry name" value="AAA"/>
    <property type="match status" value="1"/>
</dbReference>
<evidence type="ECO:0000256" key="4">
    <source>
        <dbReference type="ARBA" id="ARBA00022840"/>
    </source>
</evidence>
<protein>
    <submittedName>
        <fullName evidence="6">ABC transporter ATP-binding protein</fullName>
    </submittedName>
</protein>
<dbReference type="GO" id="GO:0016887">
    <property type="term" value="F:ATP hydrolysis activity"/>
    <property type="evidence" value="ECO:0007669"/>
    <property type="project" value="InterPro"/>
</dbReference>
<dbReference type="InterPro" id="IPR017871">
    <property type="entry name" value="ABC_transporter-like_CS"/>
</dbReference>
<evidence type="ECO:0000256" key="2">
    <source>
        <dbReference type="ARBA" id="ARBA00022448"/>
    </source>
</evidence>
<evidence type="ECO:0000259" key="5">
    <source>
        <dbReference type="PROSITE" id="PS50893"/>
    </source>
</evidence>